<dbReference type="PANTHER" id="PTHR42924:SF3">
    <property type="entry name" value="POLYMERASE_HISTIDINOL PHOSPHATASE N-TERMINAL DOMAIN-CONTAINING PROTEIN"/>
    <property type="match status" value="1"/>
</dbReference>
<comment type="caution">
    <text evidence="2">The sequence shown here is derived from an EMBL/GenBank/DDBJ whole genome shotgun (WGS) entry which is preliminary data.</text>
</comment>
<dbReference type="EMBL" id="JADKNH010000015">
    <property type="protein sequence ID" value="MBF4695378.1"/>
    <property type="molecule type" value="Genomic_DNA"/>
</dbReference>
<evidence type="ECO:0000313" key="2">
    <source>
        <dbReference type="EMBL" id="MBF4695378.1"/>
    </source>
</evidence>
<keyword evidence="3" id="KW-1185">Reference proteome</keyword>
<dbReference type="PANTHER" id="PTHR42924">
    <property type="entry name" value="EXONUCLEASE"/>
    <property type="match status" value="1"/>
</dbReference>
<dbReference type="InterPro" id="IPR004013">
    <property type="entry name" value="PHP_dom"/>
</dbReference>
<gene>
    <name evidence="2" type="ORF">ISU02_19970</name>
</gene>
<dbReference type="InterPro" id="IPR016195">
    <property type="entry name" value="Pol/histidinol_Pase-like"/>
</dbReference>
<dbReference type="InterPro" id="IPR052018">
    <property type="entry name" value="PHP_domain"/>
</dbReference>
<dbReference type="CDD" id="cd07432">
    <property type="entry name" value="PHP_HisPPase"/>
    <property type="match status" value="1"/>
</dbReference>
<dbReference type="Pfam" id="PF02811">
    <property type="entry name" value="PHP"/>
    <property type="match status" value="1"/>
</dbReference>
<dbReference type="RefSeq" id="WP_194703614.1">
    <property type="nucleotide sequence ID" value="NZ_JADKNH010000015.1"/>
</dbReference>
<protein>
    <submittedName>
        <fullName evidence="2">PHP domain-containing protein</fullName>
    </submittedName>
</protein>
<evidence type="ECO:0000259" key="1">
    <source>
        <dbReference type="SMART" id="SM00481"/>
    </source>
</evidence>
<evidence type="ECO:0000313" key="3">
    <source>
        <dbReference type="Proteomes" id="UP000614200"/>
    </source>
</evidence>
<proteinExistence type="predicted"/>
<sequence>MEIYYDLHIHSCLSPCGDDDMTPNNIVNMALIKGLDVIAITDHNTGKNAKVICDIGKAQGLLVIPGMEVQTKEEVHVLCYFNDISDLNDFDNALESFRLKVPNRPEHFGKQQIMNHEDQCIGEYPFALIMSVEISLEQLVKLCRAHKGVCVPAHVNKSSNSIFANLGFMPQDLEVKTIEIHEKSPLNETLVKGYQKIYNSDAHYLEHISEREHLLEVKEKTISNILNCLSGEE</sequence>
<dbReference type="Proteomes" id="UP000614200">
    <property type="component" value="Unassembled WGS sequence"/>
</dbReference>
<accession>A0ABR9ZY44</accession>
<dbReference type="InterPro" id="IPR003141">
    <property type="entry name" value="Pol/His_phosphatase_N"/>
</dbReference>
<reference evidence="2 3" key="1">
    <citation type="submission" date="2020-11" db="EMBL/GenBank/DDBJ databases">
        <title>Fusibacter basophilias sp. nov.</title>
        <authorList>
            <person name="Qiu D."/>
        </authorList>
    </citation>
    <scope>NUCLEOTIDE SEQUENCE [LARGE SCALE GENOMIC DNA]</scope>
    <source>
        <strain evidence="2 3">Q10-2</strain>
    </source>
</reference>
<feature type="domain" description="Polymerase/histidinol phosphatase N-terminal" evidence="1">
    <location>
        <begin position="5"/>
        <end position="73"/>
    </location>
</feature>
<dbReference type="SMART" id="SM00481">
    <property type="entry name" value="POLIIIAc"/>
    <property type="match status" value="1"/>
</dbReference>
<organism evidence="2 3">
    <name type="scientific">Fusibacter ferrireducens</name>
    <dbReference type="NCBI Taxonomy" id="2785058"/>
    <lineage>
        <taxon>Bacteria</taxon>
        <taxon>Bacillati</taxon>
        <taxon>Bacillota</taxon>
        <taxon>Clostridia</taxon>
        <taxon>Eubacteriales</taxon>
        <taxon>Eubacteriales Family XII. Incertae Sedis</taxon>
        <taxon>Fusibacter</taxon>
    </lineage>
</organism>
<name>A0ABR9ZY44_9FIRM</name>
<dbReference type="SUPFAM" id="SSF89550">
    <property type="entry name" value="PHP domain-like"/>
    <property type="match status" value="1"/>
</dbReference>
<dbReference type="Gene3D" id="3.20.20.140">
    <property type="entry name" value="Metal-dependent hydrolases"/>
    <property type="match status" value="1"/>
</dbReference>